<evidence type="ECO:0000313" key="1">
    <source>
        <dbReference type="EMBL" id="GGM79950.1"/>
    </source>
</evidence>
<dbReference type="Proteomes" id="UP000637578">
    <property type="component" value="Unassembled WGS sequence"/>
</dbReference>
<dbReference type="EMBL" id="BMMK01000046">
    <property type="protein sequence ID" value="GGM79950.1"/>
    <property type="molecule type" value="Genomic_DNA"/>
</dbReference>
<reference evidence="1" key="1">
    <citation type="journal article" date="2014" name="Int. J. Syst. Evol. Microbiol.">
        <title>Complete genome sequence of Corynebacterium casei LMG S-19264T (=DSM 44701T), isolated from a smear-ripened cheese.</title>
        <authorList>
            <consortium name="US DOE Joint Genome Institute (JGI-PGF)"/>
            <person name="Walter F."/>
            <person name="Albersmeier A."/>
            <person name="Kalinowski J."/>
            <person name="Ruckert C."/>
        </authorList>
    </citation>
    <scope>NUCLEOTIDE SEQUENCE</scope>
    <source>
        <strain evidence="1">CGMCC 4.5737</strain>
    </source>
</reference>
<sequence>MLPGGVLISAEQAATAPVPVALLVLAEVSHELIADDCDPSHAHWMCAGGHATLAMQRYRAEN</sequence>
<accession>A0A8J3FXI4</accession>
<reference evidence="1" key="2">
    <citation type="submission" date="2020-09" db="EMBL/GenBank/DDBJ databases">
        <authorList>
            <person name="Sun Q."/>
            <person name="Zhou Y."/>
        </authorList>
    </citation>
    <scope>NUCLEOTIDE SEQUENCE</scope>
    <source>
        <strain evidence="1">CGMCC 4.5737</strain>
    </source>
</reference>
<proteinExistence type="predicted"/>
<organism evidence="1 2">
    <name type="scientific">Longimycelium tulufanense</name>
    <dbReference type="NCBI Taxonomy" id="907463"/>
    <lineage>
        <taxon>Bacteria</taxon>
        <taxon>Bacillati</taxon>
        <taxon>Actinomycetota</taxon>
        <taxon>Actinomycetes</taxon>
        <taxon>Pseudonocardiales</taxon>
        <taxon>Pseudonocardiaceae</taxon>
        <taxon>Longimycelium</taxon>
    </lineage>
</organism>
<evidence type="ECO:0000313" key="2">
    <source>
        <dbReference type="Proteomes" id="UP000637578"/>
    </source>
</evidence>
<dbReference type="AlphaFoldDB" id="A0A8J3FXI4"/>
<name>A0A8J3FXI4_9PSEU</name>
<gene>
    <name evidence="1" type="ORF">GCM10012275_58170</name>
</gene>
<comment type="caution">
    <text evidence="1">The sequence shown here is derived from an EMBL/GenBank/DDBJ whole genome shotgun (WGS) entry which is preliminary data.</text>
</comment>
<keyword evidence="2" id="KW-1185">Reference proteome</keyword>
<protein>
    <submittedName>
        <fullName evidence="1">Uncharacterized protein</fullName>
    </submittedName>
</protein>